<evidence type="ECO:0000256" key="1">
    <source>
        <dbReference type="SAM" id="MobiDB-lite"/>
    </source>
</evidence>
<feature type="compositionally biased region" description="Polar residues" evidence="1">
    <location>
        <begin position="81"/>
        <end position="90"/>
    </location>
</feature>
<feature type="transmembrane region" description="Helical" evidence="2">
    <location>
        <begin position="6"/>
        <end position="26"/>
    </location>
</feature>
<dbReference type="RefSeq" id="WP_135179596.1">
    <property type="nucleotide sequence ID" value="NZ_SPQT01000066.1"/>
</dbReference>
<proteinExistence type="predicted"/>
<feature type="transmembrane region" description="Helical" evidence="2">
    <location>
        <begin position="55"/>
        <end position="74"/>
    </location>
</feature>
<evidence type="ECO:0000313" key="4">
    <source>
        <dbReference type="Proteomes" id="UP000297966"/>
    </source>
</evidence>
<keyword evidence="2" id="KW-1133">Transmembrane helix</keyword>
<organism evidence="3 4">
    <name type="scientific">Bradyrhizobium niftali</name>
    <dbReference type="NCBI Taxonomy" id="2560055"/>
    <lineage>
        <taxon>Bacteria</taxon>
        <taxon>Pseudomonadati</taxon>
        <taxon>Pseudomonadota</taxon>
        <taxon>Alphaproteobacteria</taxon>
        <taxon>Hyphomicrobiales</taxon>
        <taxon>Nitrobacteraceae</taxon>
        <taxon>Bradyrhizobium</taxon>
    </lineage>
</organism>
<feature type="compositionally biased region" description="Low complexity" evidence="1">
    <location>
        <begin position="107"/>
        <end position="117"/>
    </location>
</feature>
<gene>
    <name evidence="3" type="ORF">E4K65_45305</name>
</gene>
<evidence type="ECO:0000256" key="2">
    <source>
        <dbReference type="SAM" id="Phobius"/>
    </source>
</evidence>
<dbReference type="OrthoDB" id="9956533at2"/>
<dbReference type="AlphaFoldDB" id="A0A4Y9L384"/>
<dbReference type="Proteomes" id="UP000297966">
    <property type="component" value="Unassembled WGS sequence"/>
</dbReference>
<evidence type="ECO:0000313" key="3">
    <source>
        <dbReference type="EMBL" id="TFV36483.1"/>
    </source>
</evidence>
<dbReference type="EMBL" id="SPQT01000066">
    <property type="protein sequence ID" value="TFV36483.1"/>
    <property type="molecule type" value="Genomic_DNA"/>
</dbReference>
<sequence length="117" mass="12516">MESVELIGVIAVSFVPFLVSIGAVLLVGGPSKWPFLSYAFSLLAGFLAGKGFGFLLWSVCWIIAWVFAGIALQARGERSIRTSSSENANTEGAEVVFDRPDDEASRRAASSSDQKVD</sequence>
<feature type="compositionally biased region" description="Basic and acidic residues" evidence="1">
    <location>
        <begin position="96"/>
        <end position="106"/>
    </location>
</feature>
<keyword evidence="4" id="KW-1185">Reference proteome</keyword>
<accession>A0A4Y9L384</accession>
<reference evidence="3 4" key="1">
    <citation type="submission" date="2019-03" db="EMBL/GenBank/DDBJ databases">
        <title>Bradyrhizobium diversity isolated from nodules of Chamaecrista fasciculata.</title>
        <authorList>
            <person name="Klepa M.S."/>
            <person name="Urquiaga M.O."/>
            <person name="Hungria M."/>
            <person name="Delamuta J.R."/>
        </authorList>
    </citation>
    <scope>NUCLEOTIDE SEQUENCE [LARGE SCALE GENOMIC DNA]</scope>
    <source>
        <strain evidence="3 4">CNPSo 3448</strain>
    </source>
</reference>
<keyword evidence="2" id="KW-0472">Membrane</keyword>
<feature type="region of interest" description="Disordered" evidence="1">
    <location>
        <begin position="79"/>
        <end position="117"/>
    </location>
</feature>
<protein>
    <submittedName>
        <fullName evidence="3">Uncharacterized protein</fullName>
    </submittedName>
</protein>
<name>A0A4Y9L384_9BRAD</name>
<comment type="caution">
    <text evidence="3">The sequence shown here is derived from an EMBL/GenBank/DDBJ whole genome shotgun (WGS) entry which is preliminary data.</text>
</comment>
<keyword evidence="2" id="KW-0812">Transmembrane</keyword>